<keyword evidence="3" id="KW-1185">Reference proteome</keyword>
<dbReference type="AlphaFoldDB" id="A0A8J4TL13"/>
<comment type="caution">
    <text evidence="2">The sequence shown here is derived from an EMBL/GenBank/DDBJ whole genome shotgun (WGS) entry which is preliminary data.</text>
</comment>
<feature type="compositionally biased region" description="Polar residues" evidence="1">
    <location>
        <begin position="550"/>
        <end position="574"/>
    </location>
</feature>
<dbReference type="EMBL" id="LUCH01001004">
    <property type="protein sequence ID" value="KAF5403861.1"/>
    <property type="molecule type" value="Genomic_DNA"/>
</dbReference>
<evidence type="ECO:0000313" key="3">
    <source>
        <dbReference type="Proteomes" id="UP000748531"/>
    </source>
</evidence>
<feature type="compositionally biased region" description="Basic and acidic residues" evidence="1">
    <location>
        <begin position="523"/>
        <end position="536"/>
    </location>
</feature>
<reference evidence="2" key="1">
    <citation type="submission" date="2019-05" db="EMBL/GenBank/DDBJ databases">
        <title>Annotation for the trematode Paragonimus heterotremus.</title>
        <authorList>
            <person name="Choi Y.-J."/>
        </authorList>
    </citation>
    <scope>NUCLEOTIDE SEQUENCE</scope>
    <source>
        <strain evidence="2">LC</strain>
    </source>
</reference>
<accession>A0A8J4TL13</accession>
<protein>
    <recommendedName>
        <fullName evidence="4">MATH domain-containing protein</fullName>
    </recommendedName>
</protein>
<evidence type="ECO:0000256" key="1">
    <source>
        <dbReference type="SAM" id="MobiDB-lite"/>
    </source>
</evidence>
<proteinExistence type="predicted"/>
<gene>
    <name evidence="2" type="ORF">PHET_02514</name>
</gene>
<dbReference type="Proteomes" id="UP000748531">
    <property type="component" value="Unassembled WGS sequence"/>
</dbReference>
<feature type="compositionally biased region" description="Low complexity" evidence="1">
    <location>
        <begin position="513"/>
        <end position="522"/>
    </location>
</feature>
<dbReference type="OrthoDB" id="10035275at2759"/>
<feature type="region of interest" description="Disordered" evidence="1">
    <location>
        <begin position="593"/>
        <end position="646"/>
    </location>
</feature>
<name>A0A8J4TL13_9TREM</name>
<feature type="region of interest" description="Disordered" evidence="1">
    <location>
        <begin position="502"/>
        <end position="581"/>
    </location>
</feature>
<evidence type="ECO:0008006" key="4">
    <source>
        <dbReference type="Google" id="ProtNLM"/>
    </source>
</evidence>
<evidence type="ECO:0000313" key="2">
    <source>
        <dbReference type="EMBL" id="KAF5403861.1"/>
    </source>
</evidence>
<feature type="compositionally biased region" description="Polar residues" evidence="1">
    <location>
        <begin position="593"/>
        <end position="610"/>
    </location>
</feature>
<feature type="compositionally biased region" description="Low complexity" evidence="1">
    <location>
        <begin position="537"/>
        <end position="549"/>
    </location>
</feature>
<organism evidence="2 3">
    <name type="scientific">Paragonimus heterotremus</name>
    <dbReference type="NCBI Taxonomy" id="100268"/>
    <lineage>
        <taxon>Eukaryota</taxon>
        <taxon>Metazoa</taxon>
        <taxon>Spiralia</taxon>
        <taxon>Lophotrochozoa</taxon>
        <taxon>Platyhelminthes</taxon>
        <taxon>Trematoda</taxon>
        <taxon>Digenea</taxon>
        <taxon>Plagiorchiida</taxon>
        <taxon>Troglotremata</taxon>
        <taxon>Troglotrematidae</taxon>
        <taxon>Paragonimus</taxon>
    </lineage>
</organism>
<sequence length="677" mass="76652">MKPPVTTTSRTPSLQLYRILRVGDKHNSQVYTFIIPPQLTRGFLQTVQSREFTYGGLSWIVRVEYYSDPLDAQARRGSFVVNYQKQPMGVSLQACSLSAGIKVHLEYVRFTVLHQEHHSRNFSREELGTTFTSVNSTLKVPRWIESGFLLKERYLFDDWSCLLEIEVRDSVTFFEEQLRVPRDAKEVARCNLLESTSFTYAGSDWSLVLDWKPSTDRTTSTERDTRPSFYMQRHSKSKHWTRIRFKITLNWHESGVTNSSMIDQLVQPESGAITSPVRIGDRKWFSSGASPILTIKHKISILVEFVTAVQISRVDLIPTAPQGGKNCSRVSDPTGFYWIVMSDILGTFVKLRLFPDPENVIFQRKEDTEGMVAIHSTAIGVQLIPYDPSMSIVKSLSQLYVINVPLKARSSTDNRLENNEISQDIVLTLNVEKVCSAEFGYSRPTDNSITLRLEWLHTCHVYHEESRSYGELMDLQRYQLSQDFQVQKLGLRRLTSCKKDANSCRRSSKQHSTDTLPVPTDDVTYHHGCEPFERNRSLSSASHISRSSSNQTRHGSLYNTTVGHSGATSYMSENQNRRTPKIHTPPVLINGNPHNGTSDADGGTQLSAGSNWRRHSSCLEDVASGAQRTRRRLPSPPSSPLNARSKDGHLSVELYASGSFCRSTHLNVRDYGGLNDT</sequence>